<gene>
    <name evidence="6" type="ORF">ENG92_05045</name>
</gene>
<comment type="caution">
    <text evidence="6">The sequence shown here is derived from an EMBL/GenBank/DDBJ whole genome shotgun (WGS) entry which is preliminary data.</text>
</comment>
<evidence type="ECO:0000256" key="5">
    <source>
        <dbReference type="ARBA" id="ARBA00022906"/>
    </source>
</evidence>
<evidence type="ECO:0000256" key="1">
    <source>
        <dbReference type="ARBA" id="ARBA00011028"/>
    </source>
</evidence>
<evidence type="ECO:0000256" key="2">
    <source>
        <dbReference type="ARBA" id="ARBA00015915"/>
    </source>
</evidence>
<comment type="similarity">
    <text evidence="1">Belongs to the bacterial solute-binding protein 9 family.</text>
</comment>
<keyword evidence="5" id="KW-0864">Zinc transport</keyword>
<dbReference type="Proteomes" id="UP000885822">
    <property type="component" value="Unassembled WGS sequence"/>
</dbReference>
<evidence type="ECO:0000256" key="3">
    <source>
        <dbReference type="ARBA" id="ARBA00022448"/>
    </source>
</evidence>
<keyword evidence="4" id="KW-0732">Signal</keyword>
<evidence type="ECO:0000313" key="6">
    <source>
        <dbReference type="EMBL" id="HDK38362.1"/>
    </source>
</evidence>
<feature type="non-terminal residue" evidence="6">
    <location>
        <position position="1"/>
    </location>
</feature>
<dbReference type="PANTHER" id="PTHR42953">
    <property type="entry name" value="HIGH-AFFINITY ZINC UPTAKE SYSTEM PROTEIN ZNUA-RELATED"/>
    <property type="match status" value="1"/>
</dbReference>
<dbReference type="GO" id="GO:0046872">
    <property type="term" value="F:metal ion binding"/>
    <property type="evidence" value="ECO:0007669"/>
    <property type="project" value="InterPro"/>
</dbReference>
<dbReference type="InterPro" id="IPR050492">
    <property type="entry name" value="Bact_metal-bind_prot9"/>
</dbReference>
<dbReference type="SUPFAM" id="SSF53807">
    <property type="entry name" value="Helical backbone' metal receptor"/>
    <property type="match status" value="1"/>
</dbReference>
<reference evidence="6" key="1">
    <citation type="journal article" date="2020" name="mSystems">
        <title>Genome- and Community-Level Interaction Insights into Carbon Utilization and Element Cycling Functions of Hydrothermarchaeota in Hydrothermal Sediment.</title>
        <authorList>
            <person name="Zhou Z."/>
            <person name="Liu Y."/>
            <person name="Xu W."/>
            <person name="Pan J."/>
            <person name="Luo Z.H."/>
            <person name="Li M."/>
        </authorList>
    </citation>
    <scope>NUCLEOTIDE SEQUENCE [LARGE SCALE GENOMIC DNA]</scope>
    <source>
        <strain evidence="6">HyVt-26</strain>
    </source>
</reference>
<dbReference type="GO" id="GO:0006829">
    <property type="term" value="P:zinc ion transport"/>
    <property type="evidence" value="ECO:0007669"/>
    <property type="project" value="UniProtKB-KW"/>
</dbReference>
<dbReference type="EMBL" id="DRCV01000222">
    <property type="protein sequence ID" value="HDK38362.1"/>
    <property type="molecule type" value="Genomic_DNA"/>
</dbReference>
<proteinExistence type="inferred from homology"/>
<evidence type="ECO:0000256" key="4">
    <source>
        <dbReference type="ARBA" id="ARBA00022729"/>
    </source>
</evidence>
<accession>A0A831NTS6</accession>
<dbReference type="Gene3D" id="3.40.50.1980">
    <property type="entry name" value="Nitrogenase molybdenum iron protein domain"/>
    <property type="match status" value="2"/>
</dbReference>
<dbReference type="Pfam" id="PF01297">
    <property type="entry name" value="ZnuA"/>
    <property type="match status" value="1"/>
</dbReference>
<dbReference type="PANTHER" id="PTHR42953:SF3">
    <property type="entry name" value="HIGH-AFFINITY ZINC UPTAKE SYSTEM PROTEIN ZNUA"/>
    <property type="match status" value="1"/>
</dbReference>
<dbReference type="InterPro" id="IPR006127">
    <property type="entry name" value="ZnuA-like"/>
</dbReference>
<keyword evidence="3" id="KW-0813">Transport</keyword>
<protein>
    <recommendedName>
        <fullName evidence="2">High-affinity zinc uptake system protein ZnuA</fullName>
    </recommendedName>
</protein>
<dbReference type="AlphaFoldDB" id="A0A831NTS6"/>
<keyword evidence="5" id="KW-0862">Zinc</keyword>
<keyword evidence="5" id="KW-0406">Ion transport</keyword>
<sequence length="221" mass="25002">TYQPSPRQIARLSNAALYVRAGMPFEQSWLPRFVTVNPSMRILDMRAGLELLPGHDHHAEEDDPHIWTDPKLVKLHAQKLRDTLTQLYPAEKSRFDRNYQQFAARLDELDQELKVTLAPLKGSSFLVYHPAWSYFAHRYGLKQMAVEQEGKEPNPQSLARLIDAAKDADIHTILIQPQHSSASAKVLANAIGARLIPMDPLQEDIFSALRKLAAVLAHQIS</sequence>
<organism evidence="6">
    <name type="scientific">Thiolapillus brandeum</name>
    <dbReference type="NCBI Taxonomy" id="1076588"/>
    <lineage>
        <taxon>Bacteria</taxon>
        <taxon>Pseudomonadati</taxon>
        <taxon>Pseudomonadota</taxon>
        <taxon>Gammaproteobacteria</taxon>
        <taxon>Chromatiales</taxon>
        <taxon>Sedimenticolaceae</taxon>
        <taxon>Thiolapillus</taxon>
    </lineage>
</organism>
<name>A0A831NTS6_9GAMM</name>